<gene>
    <name evidence="12" type="ORF">COLO4_23499</name>
</gene>
<feature type="compositionally biased region" description="Polar residues" evidence="11">
    <location>
        <begin position="329"/>
        <end position="356"/>
    </location>
</feature>
<dbReference type="Gene3D" id="1.25.40.510">
    <property type="entry name" value="GLE1-like"/>
    <property type="match status" value="1"/>
</dbReference>
<dbReference type="GO" id="GO:0015031">
    <property type="term" value="P:protein transport"/>
    <property type="evidence" value="ECO:0007669"/>
    <property type="project" value="UniProtKB-KW"/>
</dbReference>
<evidence type="ECO:0000256" key="10">
    <source>
        <dbReference type="ARBA" id="ARBA00029983"/>
    </source>
</evidence>
<dbReference type="PANTHER" id="PTHR12960">
    <property type="entry name" value="GLE-1-RELATED"/>
    <property type="match status" value="1"/>
</dbReference>
<keyword evidence="8" id="KW-0539">Nucleus</keyword>
<dbReference type="AlphaFoldDB" id="A0A1R3IG80"/>
<keyword evidence="5" id="KW-0653">Protein transport</keyword>
<dbReference type="GO" id="GO:0005737">
    <property type="term" value="C:cytoplasm"/>
    <property type="evidence" value="ECO:0007669"/>
    <property type="project" value="TreeGrafter"/>
</dbReference>
<reference evidence="13" key="1">
    <citation type="submission" date="2013-09" db="EMBL/GenBank/DDBJ databases">
        <title>Corchorus olitorius genome sequencing.</title>
        <authorList>
            <person name="Alam M."/>
            <person name="Haque M.S."/>
            <person name="Islam M.S."/>
            <person name="Emdad E.M."/>
            <person name="Islam M.M."/>
            <person name="Ahmed B."/>
            <person name="Halim A."/>
            <person name="Hossen Q.M.M."/>
            <person name="Hossain M.Z."/>
            <person name="Ahmed R."/>
            <person name="Khan M.M."/>
            <person name="Islam R."/>
            <person name="Rashid M.M."/>
            <person name="Khan S.A."/>
            <person name="Rahman M.S."/>
            <person name="Alam M."/>
            <person name="Yahiya A.S."/>
            <person name="Khan M.S."/>
            <person name="Azam M.S."/>
            <person name="Haque T."/>
            <person name="Lashkar M.Z.H."/>
            <person name="Akhand A.I."/>
            <person name="Morshed G."/>
            <person name="Roy S."/>
            <person name="Uddin K.S."/>
            <person name="Rabeya T."/>
            <person name="Hossain A.S."/>
            <person name="Chowdhury A."/>
            <person name="Snigdha A.R."/>
            <person name="Mortoza M.S."/>
            <person name="Matin S.A."/>
            <person name="Hoque S.M.E."/>
            <person name="Islam M.K."/>
            <person name="Roy D.K."/>
            <person name="Haider R."/>
            <person name="Moosa M.M."/>
            <person name="Elias S.M."/>
            <person name="Hasan A.M."/>
            <person name="Jahan S."/>
            <person name="Shafiuddin M."/>
            <person name="Mahmood N."/>
            <person name="Shommy N.S."/>
        </authorList>
    </citation>
    <scope>NUCLEOTIDE SEQUENCE [LARGE SCALE GENOMIC DNA]</scope>
    <source>
        <strain evidence="13">cv. O-4</strain>
    </source>
</reference>
<organism evidence="12 13">
    <name type="scientific">Corchorus olitorius</name>
    <dbReference type="NCBI Taxonomy" id="93759"/>
    <lineage>
        <taxon>Eukaryota</taxon>
        <taxon>Viridiplantae</taxon>
        <taxon>Streptophyta</taxon>
        <taxon>Embryophyta</taxon>
        <taxon>Tracheophyta</taxon>
        <taxon>Spermatophyta</taxon>
        <taxon>Magnoliopsida</taxon>
        <taxon>eudicotyledons</taxon>
        <taxon>Gunneridae</taxon>
        <taxon>Pentapetalae</taxon>
        <taxon>rosids</taxon>
        <taxon>malvids</taxon>
        <taxon>Malvales</taxon>
        <taxon>Malvaceae</taxon>
        <taxon>Grewioideae</taxon>
        <taxon>Apeibeae</taxon>
        <taxon>Corchorus</taxon>
    </lineage>
</organism>
<evidence type="ECO:0000313" key="12">
    <source>
        <dbReference type="EMBL" id="OMO81584.1"/>
    </source>
</evidence>
<keyword evidence="4" id="KW-0509">mRNA transport</keyword>
<evidence type="ECO:0000256" key="3">
    <source>
        <dbReference type="ARBA" id="ARBA00022448"/>
    </source>
</evidence>
<dbReference type="GO" id="GO:0031369">
    <property type="term" value="F:translation initiation factor binding"/>
    <property type="evidence" value="ECO:0007669"/>
    <property type="project" value="TreeGrafter"/>
</dbReference>
<dbReference type="PANTHER" id="PTHR12960:SF0">
    <property type="entry name" value="MRNA EXPORT FACTOR GLE1"/>
    <property type="match status" value="1"/>
</dbReference>
<evidence type="ECO:0000256" key="1">
    <source>
        <dbReference type="ARBA" id="ARBA00004567"/>
    </source>
</evidence>
<dbReference type="Pfam" id="PF07817">
    <property type="entry name" value="GLE1"/>
    <property type="match status" value="1"/>
</dbReference>
<evidence type="ECO:0000256" key="11">
    <source>
        <dbReference type="SAM" id="MobiDB-lite"/>
    </source>
</evidence>
<comment type="caution">
    <text evidence="12">The sequence shown here is derived from an EMBL/GenBank/DDBJ whole genome shotgun (WGS) entry which is preliminary data.</text>
</comment>
<keyword evidence="3" id="KW-0813">Transport</keyword>
<comment type="similarity">
    <text evidence="2">Belongs to the GLE1 family.</text>
</comment>
<dbReference type="InterPro" id="IPR038506">
    <property type="entry name" value="GLE1-like_sf"/>
</dbReference>
<dbReference type="GO" id="GO:0000822">
    <property type="term" value="F:inositol hexakisphosphate binding"/>
    <property type="evidence" value="ECO:0007669"/>
    <property type="project" value="TreeGrafter"/>
</dbReference>
<evidence type="ECO:0000256" key="7">
    <source>
        <dbReference type="ARBA" id="ARBA00023132"/>
    </source>
</evidence>
<dbReference type="STRING" id="93759.A0A1R3IG80"/>
<dbReference type="GO" id="GO:0016973">
    <property type="term" value="P:poly(A)+ mRNA export from nucleus"/>
    <property type="evidence" value="ECO:0007669"/>
    <property type="project" value="InterPro"/>
</dbReference>
<feature type="compositionally biased region" description="Basic and acidic residues" evidence="11">
    <location>
        <begin position="309"/>
        <end position="324"/>
    </location>
</feature>
<sequence>MGFFKMPNGLNPVNIGEIRINKFGSVESDPYLSRRRSNLGAFKLEIRCPQNVNGIGIEPDPDWSFDALLSELDSLEKKLNVSSVPLPFTKTKPREIYGEKGVKRSPNAFVMKISDEEFEDSESEAEEVNDRALVKAAQFNCDEFYLSGSDDDSDKEWCLQAQTSLMDEAGLVESALFELNHDHQLGVKEDIRNRISALETDLMNESEKSSSAHAKVEKYREARLEVERKFDVQYQRRIAEGLDNHLTAIQRDHELKSQIEERRLRSDAAHEEAKRREKALQEERLRQEKAKAEAEAKLKAEEAKRAALEAETRAAKEAAEREAAALKASTSEVSQREASGGPVTTNSGVLNAQPKGSETDKTNKSLAGGNTLRAAESALNQERERLQKLKEWDERNQSLRSSSNVDFGSTERHIGRLIRQIRGTRDNVRTKATELIKIFNNPHCPQAISIAYFAKKVVSHCESPDNAAFACGYVIVLVTSQFPQAMDLLVAELQRACIYTVPKHISYSKSAFESKEAYWKAIGYREEDGKVESTKDYLKRMESYMKLYGALVQTEVPGCQNFHGLQEGWAWLARFLNALPANIYTAVALNAFLQMAGFALFTKYQSQFMKLLNIISENFLNALRAQEDPELRPIKAEIQAYLEDKKFLKEPEGRTLQGSLLSSVFVPEADYQESYHQPNRYQQSYHQPYSRNFH</sequence>
<dbReference type="Proteomes" id="UP000187203">
    <property type="component" value="Unassembled WGS sequence"/>
</dbReference>
<dbReference type="GO" id="GO:0044614">
    <property type="term" value="C:nuclear pore cytoplasmic filaments"/>
    <property type="evidence" value="ECO:0007669"/>
    <property type="project" value="TreeGrafter"/>
</dbReference>
<feature type="region of interest" description="Disordered" evidence="11">
    <location>
        <begin position="309"/>
        <end position="369"/>
    </location>
</feature>
<name>A0A1R3IG80_9ROSI</name>
<evidence type="ECO:0000256" key="8">
    <source>
        <dbReference type="ARBA" id="ARBA00023242"/>
    </source>
</evidence>
<proteinExistence type="inferred from homology"/>
<evidence type="ECO:0000256" key="2">
    <source>
        <dbReference type="ARBA" id="ARBA00011056"/>
    </source>
</evidence>
<evidence type="ECO:0000256" key="4">
    <source>
        <dbReference type="ARBA" id="ARBA00022816"/>
    </source>
</evidence>
<evidence type="ECO:0000313" key="13">
    <source>
        <dbReference type="Proteomes" id="UP000187203"/>
    </source>
</evidence>
<protein>
    <recommendedName>
        <fullName evidence="9">mRNA export factor GLE1</fullName>
    </recommendedName>
    <alternativeName>
        <fullName evidence="10">Nucleoporin GLE1</fullName>
    </alternativeName>
</protein>
<accession>A0A1R3IG80</accession>
<evidence type="ECO:0000256" key="6">
    <source>
        <dbReference type="ARBA" id="ARBA00023010"/>
    </source>
</evidence>
<keyword evidence="7" id="KW-0906">Nuclear pore complex</keyword>
<dbReference type="GO" id="GO:0005543">
    <property type="term" value="F:phospholipid binding"/>
    <property type="evidence" value="ECO:0007669"/>
    <property type="project" value="TreeGrafter"/>
</dbReference>
<feature type="region of interest" description="Disordered" evidence="11">
    <location>
        <begin position="263"/>
        <end position="297"/>
    </location>
</feature>
<keyword evidence="6" id="KW-0811">Translocation</keyword>
<evidence type="ECO:0000256" key="9">
    <source>
        <dbReference type="ARBA" id="ARBA00026227"/>
    </source>
</evidence>
<dbReference type="FunFam" id="1.25.40.510:FF:000002">
    <property type="entry name" value="Protein GLE1"/>
    <property type="match status" value="1"/>
</dbReference>
<dbReference type="EMBL" id="AWUE01018253">
    <property type="protein sequence ID" value="OMO81584.1"/>
    <property type="molecule type" value="Genomic_DNA"/>
</dbReference>
<keyword evidence="13" id="KW-1185">Reference proteome</keyword>
<dbReference type="OrthoDB" id="420884at2759"/>
<dbReference type="InterPro" id="IPR012476">
    <property type="entry name" value="GLE1"/>
</dbReference>
<evidence type="ECO:0000256" key="5">
    <source>
        <dbReference type="ARBA" id="ARBA00022927"/>
    </source>
</evidence>
<comment type="subcellular location">
    <subcellularLocation>
        <location evidence="1">Nucleus</location>
        <location evidence="1">Nuclear pore complex</location>
    </subcellularLocation>
</comment>